<feature type="region of interest" description="Disordered" evidence="1">
    <location>
        <begin position="63"/>
        <end position="117"/>
    </location>
</feature>
<evidence type="ECO:0000313" key="3">
    <source>
        <dbReference type="Proteomes" id="UP001367676"/>
    </source>
</evidence>
<proteinExistence type="predicted"/>
<gene>
    <name evidence="2" type="ORF">V9T40_005176</name>
</gene>
<feature type="compositionally biased region" description="Polar residues" evidence="1">
    <location>
        <begin position="88"/>
        <end position="97"/>
    </location>
</feature>
<dbReference type="EMBL" id="JBBCAQ010000032">
    <property type="protein sequence ID" value="KAK7584213.1"/>
    <property type="molecule type" value="Genomic_DNA"/>
</dbReference>
<sequence length="2314" mass="246278">MIVSSCPSTSESFIDSHTIIESGDNAIDQIIIKNSIDPTTYQPDSKSEYDNIEDDQPIIECKNETSVGTDSSGLPTESIESDTGEQGGNNITDSTPDSILGLNKTGPGTLLPGHSQSVVTSSCKTTIVQRNKTMMEVSPAISSQVITTSPQTSEISNVFSTSEQQTEAADSTGTASKIKILAKTESISTTSVEEIPVEISRKGPDLMTEITISETTDNSITLEKEVSITQAATTMVYGSMAGVSTFGSANLKILTSTKVPEEIIEEKQVQDTSSLKPAFDKSTVSFTTLENPITGSSILPVKTPTTPIAMTSFSNISTKKSSEPSPSGESTMQVESTMQSPVISVLPISSSSSASVLKDFITTCKTTYIPSNRTSAAPIYTHISSASSISPITKPSLNTVSSSSTSIPSVFSTNTTSSSTTDQMNLESSTMISTSQKSIPMELETSNQQIKTTKKFELTTRKFMTRKKPTMTPSEIFSISTTTDTAGEVTTQMTSKIISSEITESNLGIITDMKTTLIASIPITTPTLEITTLNKQSSQLETTTEKVEYEKISTVIPISIISSESTHIGAKSTTFSNISTTEITGASHVTALITSEMPKDHATIISTQTTTCRTTTVGTNTSSTCKTTIPPSKSISVSHIPPTSFSAQLPIQVASTSTTTYKTTIPTAKFSFISTKESTRVSSFPFTSDIISTSMGQATQTSSIKSTEPTAMTTLPNIEFISFSPGLNITSSIPSEATIDLSKTTSGIKDLVSPTVHFTSTISDQISDIAQAPLSSQLDSSSSITSQTTSITQKIISEIEKPHKESTYPTSTPFKTNISSDISLISTTMIPSEIRQTSIFESTIIESSTVSGQKTYDAIQSSVPISSILISTEPTIASQTTTTCRVTDSSYKPIDITCKTIIYSRDSSLAPVSVISPITSSQSVSEKISCSTIPAKTTLLSSTFQEKIPYSSSVLLPTTTCRTTDLYTNTILPTTTCKTTIPTTKSIATQTTCQTTILGSVSTELHSTTTCRTTTLSNPKTTNKTAIPLSMSTTEKISIISTDSMDQMSTDLIIHSTTNNKMVISTDKFSIPLNSSTDIISPTTTKYGTIIDVSKNITEQWSQWTSIPITTTFRTTTVRSASTITSSTCETTIYHRQSDTQLTSSSAIAPLSSKVTDVIPEITTTSVIQFSGIQKPASLSPVSTSTTIPQTQISMSSLSDLPISTTCKITVPLESTLPSSPLTTICRTTLPTTKLSIPITTTCKTTAMTDTGLKTASSIIEASLSIEPSSQLISSTIKSTTPTSQTQSTSQITSTNQVLPSTVIVPSITMSKYTSSSNIGLSLTNTPQITTTCRTTLLSTHPSISTCKTTYIDRLSSSITKVQETTYQTKKIDSMDTSIPLSSTLCKTDCILGSTITSTHTESGILPEEQVTNSSTSSELTFTKINESYVSNESTLFQTTTTCRTTTTTPITTTCRTTIPSTDTTTSTCKTVPISKITLPSTIVPTDLSSTVTYQTPSSSDDIHTSAAVSIPSFLSTESNIESSSPLTFTLSTSTKEPYTESVTLSPLIIISSTQKPEELSEISALITSSSSETTTCKTTYSSSHSTGASSCKTTINLRKLPASSSKSLVTLITQQPIISSPISVSSLAYPLPRVNVTSSPTYVSTSYSIQPDQEEDGITTGVASNWPITNSTLADSSSTITGSISSAIPMTSYSVVSLITSIASKALTETSIFTTKSPTSTISPPSDYEANISLIPQEDSTILEQLSTKILPGSQDHTISQIMIPSSTCKTTILGSDTTSTCKTTITAHSFEVESKGKTASSNTISMFTSEAIPSTQSSNLIVKEPTSTTCRTTQFLTQEPTVTTCRTTVTEIILPSTTTCRTTIHTIIPSFTSTSKIFISTPLPLTTASLELLPTTTTCRTTLPSSLFPTTSTCKTTIPTLLPTSTTCKTTIPTLLPTSTTCKTTIPTFSPTVIPTTTCKTTIPTIFHTTSTCKTTIPTEFPTITISEAPIITLFPVSDQNVSSFGASISSGTSQVSSFSSSTEFLSSSGSSAPILKEFNNTCKTTVVSRSDYLQSTSFEATTPSLHIGPEKEHTQISTQFLNELINFTTSSIVSKTDQIPTSTSLSLTEGLSSRLSTFISSLLPSDWQSSQNLPTSTYPADTKQTDITAIFLSSLEPNKDITSTHQSSLFNFTSSPRNSFITDMAGQMFTFNVTTATASTYVTDIHGYIISSNIPPTELSNIIKASTVSVTPRTTFRSHRGSTLVSTNVFSETTTLSAISAIYSTPPCRSTAINGTGGDEQKPQPMKTSVVITPILFRLIEHPKPSMDILL</sequence>
<feature type="region of interest" description="Disordered" evidence="1">
    <location>
        <begin position="403"/>
        <end position="423"/>
    </location>
</feature>
<evidence type="ECO:0000256" key="1">
    <source>
        <dbReference type="SAM" id="MobiDB-lite"/>
    </source>
</evidence>
<organism evidence="2 3">
    <name type="scientific">Parthenolecanium corni</name>
    <dbReference type="NCBI Taxonomy" id="536013"/>
    <lineage>
        <taxon>Eukaryota</taxon>
        <taxon>Metazoa</taxon>
        <taxon>Ecdysozoa</taxon>
        <taxon>Arthropoda</taxon>
        <taxon>Hexapoda</taxon>
        <taxon>Insecta</taxon>
        <taxon>Pterygota</taxon>
        <taxon>Neoptera</taxon>
        <taxon>Paraneoptera</taxon>
        <taxon>Hemiptera</taxon>
        <taxon>Sternorrhyncha</taxon>
        <taxon>Coccoidea</taxon>
        <taxon>Coccidae</taxon>
        <taxon>Parthenolecanium</taxon>
    </lineage>
</organism>
<dbReference type="Proteomes" id="UP001367676">
    <property type="component" value="Unassembled WGS sequence"/>
</dbReference>
<comment type="caution">
    <text evidence="2">The sequence shown here is derived from an EMBL/GenBank/DDBJ whole genome shotgun (WGS) entry which is preliminary data.</text>
</comment>
<evidence type="ECO:0000313" key="2">
    <source>
        <dbReference type="EMBL" id="KAK7584213.1"/>
    </source>
</evidence>
<protein>
    <submittedName>
        <fullName evidence="2">Uncharacterized protein</fullName>
    </submittedName>
</protein>
<accession>A0AAN9THQ2</accession>
<feature type="compositionally biased region" description="Polar residues" evidence="1">
    <location>
        <begin position="64"/>
        <end position="75"/>
    </location>
</feature>
<feature type="compositionally biased region" description="Low complexity" evidence="1">
    <location>
        <begin position="403"/>
        <end position="421"/>
    </location>
</feature>
<keyword evidence="3" id="KW-1185">Reference proteome</keyword>
<name>A0AAN9THQ2_9HEMI</name>
<reference evidence="2 3" key="1">
    <citation type="submission" date="2024-03" db="EMBL/GenBank/DDBJ databases">
        <title>Adaptation during the transition from Ophiocordyceps entomopathogen to insect associate is accompanied by gene loss and intensified selection.</title>
        <authorList>
            <person name="Ward C.M."/>
            <person name="Onetto C.A."/>
            <person name="Borneman A.R."/>
        </authorList>
    </citation>
    <scope>NUCLEOTIDE SEQUENCE [LARGE SCALE GENOMIC DNA]</scope>
    <source>
        <strain evidence="2">AWRI1</strain>
        <tissue evidence="2">Single Adult Female</tissue>
    </source>
</reference>